<sequence length="1352" mass="154586">PFHESLVVFVRNQPDYQTQIETLLPHVCEWLDSGAPAHLKDAWLWSSIARTGDSLSLREGLSRDWLLDRLIEGFPIKTSIHLLSEAETYAFEELNFSEAYKHRALKTRLLNGPEFQTWDAPSLKIFSLVTAAESAIDQEVSSQNEYTPTKLAILAIALWHRGDNKRAVTTTKKAIERYRTKNKLLKSKNRQDEETETTLTIKAGVLTDTLNYDVIFEEDYFSNWPDGYVSAFKDACIIKRDIALLVRARRHLDISASHHAATIELAAIRISIIEEADITARPEYNLFTNQKLSTFLNIISQNNYSNIETHFCDCSETLPIEVDGSNSYYKWFFSSLTTRLEADGDFSWLPVQAKKEKTDISVHFNFLNELADVVVHKLITDGELSFDYLCSLIPQEPLLDETHWEERRADILLKRDWIEISADCHLLTTRTQISLAALNNVVDLEVFKTGWLRLWYKDVGLNTLADDAAKRLLDLELTSQLIELEETIEYSNSNLELAEIAYRHGDNNLFKKHLRISWDFVLGYGHHKDPTIFDVLTGIKYLSSALPGKALKLLERISPIVFNISKFTDGDETRHSGRSISSLLASLNPQTAASIYEQELRDGEWYYSEETLSSLIKNSNFSSHIVKQLFLTGLHSSCYLMLQKLIDSGNHDAIVISQEVKNLLGTEIPSELEDEKNSNTPLEKIDIEPSDYPPENLDELINVLEGKYSTRDFWKSWYEYWVEQGKETELLDNFIPIISSLTDRFDDKRYLLDSLFISQKKLNGKTKAFDLLVAAHNAMNGWSEWYESTGNSIDRLKVLSQFYPNRIDEFIKLTTEQPDSWRDQFGKLIIPNDKLIFLLAESGRTDEALDLASAMVDSLEESTSNLSLNKPDWDWRCDDSIEEALSKTLVSRLKLPIPSIKLWVIEQVSNSLIQSHPNIEDLVLADLASRLQESECVEVLSLILIAKDKGYVPPSTIGNNIKARSILSDMILKDFDPSTINFGEYALEVSPIPIIPPGNNRFDYFLGSHFPQVYDSLLSHEEKRSSIPFTAYLRSEWSRTYDYCPSTGTDIQYFLNSDRMRSTGQFYTTASHRGRSAFLRTIEIAKQFFGMPDSYAEDLATPALPIEPAYIGMTSKRPDWISIWPDGALPTEENISNYVNGCIKKFSSKNVLLDLVALSLPIKIDENTWIDITVLKAITNQSIPSEFDIEERTQGMSIGKKLERQISYQYNDSNEKLDEQATLLTVTTYPLLRFGHWHLDLEARGLFVPICRVPGKNIQARSAHDVVEFEIDKSKIGYSSYWNNYWKPKHPRQLRSLCGTYTILNQEHYSKLITSISEGTKYFYTCKAIILSSESSYGEFDTQDINFIISDL</sequence>
<organism evidence="1">
    <name type="scientific">hydrothermal vent metagenome</name>
    <dbReference type="NCBI Taxonomy" id="652676"/>
    <lineage>
        <taxon>unclassified sequences</taxon>
        <taxon>metagenomes</taxon>
        <taxon>ecological metagenomes</taxon>
    </lineage>
</organism>
<evidence type="ECO:0000313" key="1">
    <source>
        <dbReference type="EMBL" id="VAW66693.1"/>
    </source>
</evidence>
<dbReference type="EMBL" id="UOFI01000085">
    <property type="protein sequence ID" value="VAW66693.1"/>
    <property type="molecule type" value="Genomic_DNA"/>
</dbReference>
<gene>
    <name evidence="1" type="ORF">MNBD_GAMMA09-2803</name>
</gene>
<accession>A0A3B0XRG6</accession>
<reference evidence="1" key="1">
    <citation type="submission" date="2018-06" db="EMBL/GenBank/DDBJ databases">
        <authorList>
            <person name="Zhirakovskaya E."/>
        </authorList>
    </citation>
    <scope>NUCLEOTIDE SEQUENCE</scope>
</reference>
<proteinExistence type="predicted"/>
<feature type="non-terminal residue" evidence="1">
    <location>
        <position position="1"/>
    </location>
</feature>
<name>A0A3B0XRG6_9ZZZZ</name>
<protein>
    <submittedName>
        <fullName evidence="1">Uncharacterized protein</fullName>
    </submittedName>
</protein>